<feature type="transmembrane region" description="Helical" evidence="10">
    <location>
        <begin position="209"/>
        <end position="227"/>
    </location>
</feature>
<evidence type="ECO:0000259" key="12">
    <source>
        <dbReference type="PROSITE" id="PS50929"/>
    </source>
</evidence>
<dbReference type="InterPro" id="IPR011527">
    <property type="entry name" value="ABC1_TM_dom"/>
</dbReference>
<dbReference type="SUPFAM" id="SSF90123">
    <property type="entry name" value="ABC transporter transmembrane region"/>
    <property type="match status" value="1"/>
</dbReference>
<dbReference type="AlphaFoldDB" id="A0A418W2W9"/>
<dbReference type="InterPro" id="IPR022514">
    <property type="entry name" value="NHPM_micro_ABC1"/>
</dbReference>
<dbReference type="PROSITE" id="PS50929">
    <property type="entry name" value="ABC_TM1F"/>
    <property type="match status" value="1"/>
</dbReference>
<keyword evidence="4 10" id="KW-0812">Transmembrane</keyword>
<evidence type="ECO:0000313" key="15">
    <source>
        <dbReference type="Proteomes" id="UP000283458"/>
    </source>
</evidence>
<dbReference type="NCBIfam" id="TIGR03796">
    <property type="entry name" value="NHLM_micro_ABC1"/>
    <property type="match status" value="1"/>
</dbReference>
<dbReference type="SMART" id="SM00382">
    <property type="entry name" value="AAA"/>
    <property type="match status" value="1"/>
</dbReference>
<dbReference type="GO" id="GO:0005524">
    <property type="term" value="F:ATP binding"/>
    <property type="evidence" value="ECO:0007669"/>
    <property type="project" value="UniProtKB-KW"/>
</dbReference>
<evidence type="ECO:0000256" key="9">
    <source>
        <dbReference type="ARBA" id="ARBA00023136"/>
    </source>
</evidence>
<dbReference type="PROSITE" id="PS50990">
    <property type="entry name" value="PEPTIDASE_C39"/>
    <property type="match status" value="1"/>
</dbReference>
<protein>
    <submittedName>
        <fullName evidence="14">NHLP family bacteriocin export ABC transporter peptidase/permease/ATPase subunit</fullName>
    </submittedName>
</protein>
<dbReference type="SUPFAM" id="SSF52540">
    <property type="entry name" value="P-loop containing nucleoside triphosphate hydrolases"/>
    <property type="match status" value="1"/>
</dbReference>
<dbReference type="Gene3D" id="3.40.50.300">
    <property type="entry name" value="P-loop containing nucleotide triphosphate hydrolases"/>
    <property type="match status" value="1"/>
</dbReference>
<name>A0A418W2W9_9PROT</name>
<feature type="transmembrane region" description="Helical" evidence="10">
    <location>
        <begin position="401"/>
        <end position="420"/>
    </location>
</feature>
<evidence type="ECO:0000256" key="7">
    <source>
        <dbReference type="ARBA" id="ARBA00022840"/>
    </source>
</evidence>
<dbReference type="Gene3D" id="3.90.70.10">
    <property type="entry name" value="Cysteine proteinases"/>
    <property type="match status" value="1"/>
</dbReference>
<keyword evidence="3" id="KW-1003">Cell membrane</keyword>
<evidence type="ECO:0000256" key="6">
    <source>
        <dbReference type="ARBA" id="ARBA00022801"/>
    </source>
</evidence>
<dbReference type="InterPro" id="IPR017871">
    <property type="entry name" value="ABC_transporter-like_CS"/>
</dbReference>
<dbReference type="Pfam" id="PF03412">
    <property type="entry name" value="Peptidase_C39"/>
    <property type="match status" value="1"/>
</dbReference>
<dbReference type="GO" id="GO:0008233">
    <property type="term" value="F:peptidase activity"/>
    <property type="evidence" value="ECO:0007669"/>
    <property type="project" value="InterPro"/>
</dbReference>
<evidence type="ECO:0000256" key="8">
    <source>
        <dbReference type="ARBA" id="ARBA00022989"/>
    </source>
</evidence>
<evidence type="ECO:0000256" key="5">
    <source>
        <dbReference type="ARBA" id="ARBA00022741"/>
    </source>
</evidence>
<evidence type="ECO:0000256" key="10">
    <source>
        <dbReference type="SAM" id="Phobius"/>
    </source>
</evidence>
<comment type="subcellular location">
    <subcellularLocation>
        <location evidence="1">Cell membrane</location>
        <topology evidence="1">Multi-pass membrane protein</topology>
    </subcellularLocation>
</comment>
<dbReference type="Proteomes" id="UP000283458">
    <property type="component" value="Unassembled WGS sequence"/>
</dbReference>
<dbReference type="EMBL" id="QYUL01000001">
    <property type="protein sequence ID" value="RJF84336.1"/>
    <property type="molecule type" value="Genomic_DNA"/>
</dbReference>
<feature type="transmembrane region" description="Helical" evidence="10">
    <location>
        <begin position="283"/>
        <end position="304"/>
    </location>
</feature>
<keyword evidence="15" id="KW-1185">Reference proteome</keyword>
<keyword evidence="8 10" id="KW-1133">Transmembrane helix</keyword>
<feature type="domain" description="ABC transporter" evidence="11">
    <location>
        <begin position="502"/>
        <end position="735"/>
    </location>
</feature>
<dbReference type="GO" id="GO:0005886">
    <property type="term" value="C:plasma membrane"/>
    <property type="evidence" value="ECO:0007669"/>
    <property type="project" value="UniProtKB-SubCell"/>
</dbReference>
<dbReference type="PROSITE" id="PS00211">
    <property type="entry name" value="ABC_TRANSPORTER_1"/>
    <property type="match status" value="1"/>
</dbReference>
<dbReference type="OrthoDB" id="5288404at2"/>
<keyword evidence="9 10" id="KW-0472">Membrane</keyword>
<dbReference type="Pfam" id="PF00664">
    <property type="entry name" value="ABC_membrane"/>
    <property type="match status" value="1"/>
</dbReference>
<dbReference type="InterPro" id="IPR005074">
    <property type="entry name" value="Peptidase_C39"/>
</dbReference>
<reference evidence="14 15" key="1">
    <citation type="submission" date="2018-09" db="EMBL/GenBank/DDBJ databases">
        <authorList>
            <person name="Zhu H."/>
        </authorList>
    </citation>
    <scope>NUCLEOTIDE SEQUENCE [LARGE SCALE GENOMIC DNA]</scope>
    <source>
        <strain evidence="14 15">K2W22B-5</strain>
    </source>
</reference>
<feature type="transmembrane region" description="Helical" evidence="10">
    <location>
        <begin position="171"/>
        <end position="197"/>
    </location>
</feature>
<evidence type="ECO:0000256" key="3">
    <source>
        <dbReference type="ARBA" id="ARBA00022475"/>
    </source>
</evidence>
<evidence type="ECO:0000259" key="13">
    <source>
        <dbReference type="PROSITE" id="PS50990"/>
    </source>
</evidence>
<proteinExistence type="predicted"/>
<feature type="domain" description="ABC transmembrane type-1" evidence="12">
    <location>
        <begin position="174"/>
        <end position="455"/>
    </location>
</feature>
<dbReference type="InterPro" id="IPR039421">
    <property type="entry name" value="Type_1_exporter"/>
</dbReference>
<keyword evidence="5" id="KW-0547">Nucleotide-binding</keyword>
<dbReference type="GO" id="GO:0015421">
    <property type="term" value="F:ABC-type oligopeptide transporter activity"/>
    <property type="evidence" value="ECO:0007669"/>
    <property type="project" value="TreeGrafter"/>
</dbReference>
<comment type="caution">
    <text evidence="14">The sequence shown here is derived from an EMBL/GenBank/DDBJ whole genome shotgun (WGS) entry which is preliminary data.</text>
</comment>
<dbReference type="PANTHER" id="PTHR43394">
    <property type="entry name" value="ATP-DEPENDENT PERMEASE MDL1, MITOCHONDRIAL"/>
    <property type="match status" value="1"/>
</dbReference>
<evidence type="ECO:0000256" key="1">
    <source>
        <dbReference type="ARBA" id="ARBA00004651"/>
    </source>
</evidence>
<dbReference type="Pfam" id="PF00005">
    <property type="entry name" value="ABC_tran"/>
    <property type="match status" value="1"/>
</dbReference>
<dbReference type="InterPro" id="IPR027417">
    <property type="entry name" value="P-loop_NTPase"/>
</dbReference>
<dbReference type="FunFam" id="3.40.50.300:FF:000299">
    <property type="entry name" value="ABC transporter ATP-binding protein/permease"/>
    <property type="match status" value="1"/>
</dbReference>
<dbReference type="GO" id="GO:0006508">
    <property type="term" value="P:proteolysis"/>
    <property type="evidence" value="ECO:0007669"/>
    <property type="project" value="InterPro"/>
</dbReference>
<keyword evidence="6" id="KW-0378">Hydrolase</keyword>
<keyword evidence="2" id="KW-0813">Transport</keyword>
<dbReference type="PROSITE" id="PS50893">
    <property type="entry name" value="ABC_TRANSPORTER_2"/>
    <property type="match status" value="1"/>
</dbReference>
<feature type="domain" description="Peptidase C39" evidence="13">
    <location>
        <begin position="24"/>
        <end position="143"/>
    </location>
</feature>
<evidence type="ECO:0000256" key="4">
    <source>
        <dbReference type="ARBA" id="ARBA00022692"/>
    </source>
</evidence>
<keyword evidence="7" id="KW-0067">ATP-binding</keyword>
<evidence type="ECO:0000313" key="14">
    <source>
        <dbReference type="EMBL" id="RJF84336.1"/>
    </source>
</evidence>
<organism evidence="14 15">
    <name type="scientific">Azospirillum cavernae</name>
    <dbReference type="NCBI Taxonomy" id="2320860"/>
    <lineage>
        <taxon>Bacteria</taxon>
        <taxon>Pseudomonadati</taxon>
        <taxon>Pseudomonadota</taxon>
        <taxon>Alphaproteobacteria</taxon>
        <taxon>Rhodospirillales</taxon>
        <taxon>Azospirillaceae</taxon>
        <taxon>Azospirillum</taxon>
    </lineage>
</organism>
<dbReference type="Gene3D" id="1.20.1560.10">
    <property type="entry name" value="ABC transporter type 1, transmembrane domain"/>
    <property type="match status" value="1"/>
</dbReference>
<gene>
    <name evidence="14" type="ORF">D3877_07170</name>
</gene>
<evidence type="ECO:0000256" key="2">
    <source>
        <dbReference type="ARBA" id="ARBA00022448"/>
    </source>
</evidence>
<dbReference type="InterPro" id="IPR003439">
    <property type="entry name" value="ABC_transporter-like_ATP-bd"/>
</dbReference>
<evidence type="ECO:0000259" key="11">
    <source>
        <dbReference type="PROSITE" id="PS50893"/>
    </source>
</evidence>
<dbReference type="GO" id="GO:0016887">
    <property type="term" value="F:ATP hydrolysis activity"/>
    <property type="evidence" value="ECO:0007669"/>
    <property type="project" value="InterPro"/>
</dbReference>
<feature type="transmembrane region" description="Helical" evidence="10">
    <location>
        <begin position="310"/>
        <end position="330"/>
    </location>
</feature>
<accession>A0A418W2W9</accession>
<dbReference type="InterPro" id="IPR003593">
    <property type="entry name" value="AAA+_ATPase"/>
</dbReference>
<sequence>MGILAWAIIHRSRRFRVRTPTILQMTAVECGAACLAMVLAHHGRIVPLELLRYECGVSRDGTKASHVVRAAQRFGLLADGYSAEPESLRALPLPQIIFWNFNHFVVVDGFGPGVVHLNDPAVGPRRVTEEEFSQSFTGIVLTFTPGPSFVRGGKRQRAIDGVVRRLRRSRAAVLFVVLAGVGLVIPGLLVPAFVRVFVDYYLIQGFKDWLVPLLAAMVGAALLRVCLTGLQQSCLLRLQTKLALHGAGAFFWRVLRLPIGFFAQRHGGEIGARLALNERVAELIAGDVATILVDLLAMAVYAVIMVVYDAPLGLLAVAFAALNLLAFALVSRRLTDASRKLLLDQSTLTGVTMSGLQMIESVKASGGEDLFFNRWAGHHAKVVNAEQALERQRVMLSSSPVLLSLLGGAAVLVVGGFQVMAGDISIGALVAFQTLMVSFNAPLIGLVHLGGRIQEAEASLWRLDDILAHDLDREFCPPASVPAQSITLPSDDAPPVKLTGRVQLADLSFGFIPTAPPLIVGLTLDLEPGTRVALVGGSGSGKSTIGKLIAGLHQPWSGDIRFDGARLPDIDAALFRNSVALVDQDVALFEGTVSDNISLWDATMPETQILRAARDAMVHDDIAALPNTYDFHVREAGRNFSGGQRQRIEIARALAINPTLLILDEATSALDSVTEKQVVDNIRKRGCTTIIIAHRLSTIRDCDDIIVLDQGRIVERGPHHALLERDGLYRRLVTR</sequence>
<dbReference type="RefSeq" id="WP_119829979.1">
    <property type="nucleotide sequence ID" value="NZ_QYUL01000001.1"/>
</dbReference>
<dbReference type="InterPro" id="IPR036640">
    <property type="entry name" value="ABC1_TM_sf"/>
</dbReference>
<dbReference type="PANTHER" id="PTHR43394:SF1">
    <property type="entry name" value="ATP-BINDING CASSETTE SUB-FAMILY B MEMBER 10, MITOCHONDRIAL"/>
    <property type="match status" value="1"/>
</dbReference>
<dbReference type="CDD" id="cd18569">
    <property type="entry name" value="ABC_6TM_NHLM_bacteriocin"/>
    <property type="match status" value="1"/>
</dbReference>